<feature type="compositionally biased region" description="Basic and acidic residues" evidence="1">
    <location>
        <begin position="957"/>
        <end position="971"/>
    </location>
</feature>
<feature type="region of interest" description="Disordered" evidence="1">
    <location>
        <begin position="642"/>
        <end position="760"/>
    </location>
</feature>
<evidence type="ECO:0000313" key="3">
    <source>
        <dbReference type="Proteomes" id="UP001174934"/>
    </source>
</evidence>
<comment type="caution">
    <text evidence="2">The sequence shown here is derived from an EMBL/GenBank/DDBJ whole genome shotgun (WGS) entry which is preliminary data.</text>
</comment>
<feature type="region of interest" description="Disordered" evidence="1">
    <location>
        <begin position="228"/>
        <end position="290"/>
    </location>
</feature>
<evidence type="ECO:0000256" key="1">
    <source>
        <dbReference type="SAM" id="MobiDB-lite"/>
    </source>
</evidence>
<feature type="compositionally biased region" description="Pro residues" evidence="1">
    <location>
        <begin position="250"/>
        <end position="262"/>
    </location>
</feature>
<reference evidence="2" key="1">
    <citation type="submission" date="2023-06" db="EMBL/GenBank/DDBJ databases">
        <title>Genome-scale phylogeny and comparative genomics of the fungal order Sordariales.</title>
        <authorList>
            <consortium name="Lawrence Berkeley National Laboratory"/>
            <person name="Hensen N."/>
            <person name="Bonometti L."/>
            <person name="Westerberg I."/>
            <person name="Brannstrom I.O."/>
            <person name="Guillou S."/>
            <person name="Cros-Aarteil S."/>
            <person name="Calhoun S."/>
            <person name="Haridas S."/>
            <person name="Kuo A."/>
            <person name="Mondo S."/>
            <person name="Pangilinan J."/>
            <person name="Riley R."/>
            <person name="LaButti K."/>
            <person name="Andreopoulos B."/>
            <person name="Lipzen A."/>
            <person name="Chen C."/>
            <person name="Yanf M."/>
            <person name="Daum C."/>
            <person name="Ng V."/>
            <person name="Clum A."/>
            <person name="Steindorff A."/>
            <person name="Ohm R."/>
            <person name="Martin F."/>
            <person name="Silar P."/>
            <person name="Natvig D."/>
            <person name="Lalanne C."/>
            <person name="Gautier V."/>
            <person name="Ament-velasquez S.L."/>
            <person name="Kruys A."/>
            <person name="Hutchinson M.I."/>
            <person name="Powell A.J."/>
            <person name="Barry K."/>
            <person name="Miller A.N."/>
            <person name="Grigoriev I.V."/>
            <person name="Debuchy R."/>
            <person name="Gladieux P."/>
            <person name="Thoren M.H."/>
            <person name="Johannesson H."/>
        </authorList>
    </citation>
    <scope>NUCLEOTIDE SEQUENCE</scope>
    <source>
        <strain evidence="2">SMH3391-2</strain>
    </source>
</reference>
<feature type="region of interest" description="Disordered" evidence="1">
    <location>
        <begin position="519"/>
        <end position="624"/>
    </location>
</feature>
<accession>A0AA39X7M9</accession>
<feature type="compositionally biased region" description="Polar residues" evidence="1">
    <location>
        <begin position="814"/>
        <end position="837"/>
    </location>
</feature>
<gene>
    <name evidence="2" type="ORF">B0T17DRAFT_614196</name>
</gene>
<proteinExistence type="predicted"/>
<feature type="region of interest" description="Disordered" evidence="1">
    <location>
        <begin position="405"/>
        <end position="458"/>
    </location>
</feature>
<feature type="compositionally biased region" description="Acidic residues" evidence="1">
    <location>
        <begin position="562"/>
        <end position="573"/>
    </location>
</feature>
<dbReference type="Proteomes" id="UP001174934">
    <property type="component" value="Unassembled WGS sequence"/>
</dbReference>
<protein>
    <submittedName>
        <fullName evidence="2">Uncharacterized protein</fullName>
    </submittedName>
</protein>
<keyword evidence="3" id="KW-1185">Reference proteome</keyword>
<dbReference type="EMBL" id="JAULSR010000002">
    <property type="protein sequence ID" value="KAK0628245.1"/>
    <property type="molecule type" value="Genomic_DNA"/>
</dbReference>
<organism evidence="2 3">
    <name type="scientific">Bombardia bombarda</name>
    <dbReference type="NCBI Taxonomy" id="252184"/>
    <lineage>
        <taxon>Eukaryota</taxon>
        <taxon>Fungi</taxon>
        <taxon>Dikarya</taxon>
        <taxon>Ascomycota</taxon>
        <taxon>Pezizomycotina</taxon>
        <taxon>Sordariomycetes</taxon>
        <taxon>Sordariomycetidae</taxon>
        <taxon>Sordariales</taxon>
        <taxon>Lasiosphaeriaceae</taxon>
        <taxon>Bombardia</taxon>
    </lineage>
</organism>
<feature type="region of interest" description="Disordered" evidence="1">
    <location>
        <begin position="768"/>
        <end position="787"/>
    </location>
</feature>
<feature type="compositionally biased region" description="Pro residues" evidence="1">
    <location>
        <begin position="940"/>
        <end position="956"/>
    </location>
</feature>
<feature type="region of interest" description="Disordered" evidence="1">
    <location>
        <begin position="9"/>
        <end position="30"/>
    </location>
</feature>
<feature type="region of interest" description="Disordered" evidence="1">
    <location>
        <begin position="123"/>
        <end position="155"/>
    </location>
</feature>
<feature type="compositionally biased region" description="Polar residues" evidence="1">
    <location>
        <begin position="693"/>
        <end position="706"/>
    </location>
</feature>
<evidence type="ECO:0000313" key="2">
    <source>
        <dbReference type="EMBL" id="KAK0628245.1"/>
    </source>
</evidence>
<feature type="region of interest" description="Disordered" evidence="1">
    <location>
        <begin position="932"/>
        <end position="971"/>
    </location>
</feature>
<feature type="compositionally biased region" description="Pro residues" evidence="1">
    <location>
        <begin position="647"/>
        <end position="675"/>
    </location>
</feature>
<dbReference type="AlphaFoldDB" id="A0AA39X7M9"/>
<feature type="compositionally biased region" description="Polar residues" evidence="1">
    <location>
        <begin position="592"/>
        <end position="605"/>
    </location>
</feature>
<sequence>MVSFFGIKFGEKKKKQPLQPQPPKRVDQNTLGEGQLFGHAIHQTGVINGSLQSIPRPGTAQSSRSVNFKSPYVHNTHNMATTSMHNLSDDTNPHLRPGQSKTLGIKPHASDANLRTKFTTDMNAPALSSSSSNLSLPGSGFGSRPRTANEGSKTKQWVSPLDIHFMKPGNSSSLLSKSPMSPLATQPMIVSEDVAEIRTAAALVDETSDAGDTVVAIVASRMEKEKEEELAKSGLEKHKVNNLLKGASKPPSPHQQSPPPQQQPQQRPANGPQGATKGGGPDPLSTLLQPKGSLVLPSRDLHGRRALMALQTSIMALRGRCMGLLTRFMALKTRFTAPQAMGLPNMGLPNMILRTTVLLTQALLGVVLGRDQTGQARTELGCEWWCRSFRVLALKALSPSRFETNIETLGPTSPEATDLSPRSPSPARGLLGGSDPSRLQRPPKSMAGSLSESLNDESPIEQFGRPIIRNVAAKRDTYTMNSPRRHSLSMEIEELEKKLVDAQLGRSLGEAPNRILEEIEAPQKSPGLSPGLRGDVRDSFTSSFYSDDEDDDDQPILAVGDFSDDHEDHDEEPIIPIPSPLRVTPSPAFGDSRQQSPAFGNSRQESPVRGLPMRALGQRPRRPALEEYGVSSSLIVANPFAQAPTPALTPSPAPLRAPSPAPSPAPAPSSVPVPLPIAINTNVAPRRAGSDENIYSPSSSRSNTPQLRHPNWAAAATAAARAQSPALAPDAAMARTPTPTPLRLTPSPIPSITSPVSTTVSPISTTLTASTVASPTSTTITSPASTTITSPLSAVSSFKFSFNDDPIDAPPTPDSTNWPMASPTARSQSPMLQSPLNRTHAPAPLTFNFSPDAFSREQGPWTPPLRTPSRNGPTGDDERPSTAIGVRPGGLPLIAEHGSPPGVLDQPPAQTPVDGMVIDIAAALGIGVARGLSVREPKQLGPPPRKNRTPLPPPMPDRPHLQPKVDKDGFI</sequence>
<feature type="compositionally biased region" description="Basic and acidic residues" evidence="1">
    <location>
        <begin position="228"/>
        <end position="239"/>
    </location>
</feature>
<feature type="compositionally biased region" description="Polar residues" evidence="1">
    <location>
        <begin position="405"/>
        <end position="415"/>
    </location>
</feature>
<name>A0AA39X7M9_9PEZI</name>
<feature type="compositionally biased region" description="Low complexity" evidence="1">
    <location>
        <begin position="710"/>
        <end position="760"/>
    </location>
</feature>
<feature type="region of interest" description="Disordered" evidence="1">
    <location>
        <begin position="800"/>
        <end position="911"/>
    </location>
</feature>
<feature type="compositionally biased region" description="Low complexity" evidence="1">
    <location>
        <begin position="127"/>
        <end position="138"/>
    </location>
</feature>